<comment type="similarity">
    <text evidence="2 5">Belongs to the MET18/MMS19 family.</text>
</comment>
<keyword evidence="4 5" id="KW-0539">Nucleus</keyword>
<accession>A0A9P8UVZ9</accession>
<evidence type="ECO:0000256" key="5">
    <source>
        <dbReference type="RuleBase" id="RU367072"/>
    </source>
</evidence>
<keyword evidence="5" id="KW-0227">DNA damage</keyword>
<organism evidence="8 9">
    <name type="scientific">Truncatella angustata</name>
    <dbReference type="NCBI Taxonomy" id="152316"/>
    <lineage>
        <taxon>Eukaryota</taxon>
        <taxon>Fungi</taxon>
        <taxon>Dikarya</taxon>
        <taxon>Ascomycota</taxon>
        <taxon>Pezizomycotina</taxon>
        <taxon>Sordariomycetes</taxon>
        <taxon>Xylariomycetidae</taxon>
        <taxon>Amphisphaeriales</taxon>
        <taxon>Sporocadaceae</taxon>
        <taxon>Truncatella</taxon>
    </lineage>
</organism>
<comment type="caution">
    <text evidence="8">The sequence shown here is derived from an EMBL/GenBank/DDBJ whole genome shotgun (WGS) entry which is preliminary data.</text>
</comment>
<dbReference type="OrthoDB" id="342900at2759"/>
<dbReference type="SUPFAM" id="SSF48371">
    <property type="entry name" value="ARM repeat"/>
    <property type="match status" value="1"/>
</dbReference>
<evidence type="ECO:0000256" key="1">
    <source>
        <dbReference type="ARBA" id="ARBA00004123"/>
    </source>
</evidence>
<feature type="domain" description="MMS19 C-terminal" evidence="6">
    <location>
        <begin position="971"/>
        <end position="1113"/>
    </location>
</feature>
<keyword evidence="3" id="KW-0677">Repeat</keyword>
<dbReference type="GO" id="GO:0016226">
    <property type="term" value="P:iron-sulfur cluster assembly"/>
    <property type="evidence" value="ECO:0007669"/>
    <property type="project" value="UniProtKB-UniRule"/>
</dbReference>
<comment type="subcellular location">
    <subcellularLocation>
        <location evidence="1 5">Nucleus</location>
    </subcellularLocation>
</comment>
<dbReference type="InterPro" id="IPR024687">
    <property type="entry name" value="MMS19_C"/>
</dbReference>
<evidence type="ECO:0000313" key="8">
    <source>
        <dbReference type="EMBL" id="KAH6660294.1"/>
    </source>
</evidence>
<evidence type="ECO:0000259" key="6">
    <source>
        <dbReference type="Pfam" id="PF12460"/>
    </source>
</evidence>
<evidence type="ECO:0000256" key="3">
    <source>
        <dbReference type="ARBA" id="ARBA00022737"/>
    </source>
</evidence>
<dbReference type="InterPro" id="IPR011989">
    <property type="entry name" value="ARM-like"/>
</dbReference>
<dbReference type="AlphaFoldDB" id="A0A9P8UVZ9"/>
<sequence>MATNPFDDLALRYVLADDGEEPTLVQAAKAAVAQIEAASATSPAATRNAVGQWVASINRWLAQKDDDDDDDIISRAKALGFLARTLEYLDRDLLKADQVKLLIRFFCSLFSSDHRAGIEASSKALGYIAGMKNFQPTSGNDIISGIIKLGSDDFKRQTPATRLEIYRLVHGLLQDAMVAGDLAYQHGSTAGFMTALVDLCKNERDPQNLIAWFEIQALFLQNFEPMDEVTEEVFKTFSAYFPITLRASATPSGITVDDLKRSLRSCFSAHHRVARLAVPFLLNKLDQGEAVTMSVKVDILQTLEACLAQYGNVKQGVSPYSDKIWTSLKYEVRNGEIRDSVEATLKTIATLARRLDDLDLQSLFAAAWIDLSDDISNESYTESAGQLLAAISGASRESFSLASKQSIPYIVAQFKHTKSALHQTRLLGILNAILQVRTALLSAKAGVDLQDNLFDDSLFDQVYARSWEDWTQTQYSNDRPAIIAKLIDGMASLVAQMSGDGTNKRLCSDYTCDRVFNWLGTPSVISVLEEKYFLPGSQDSEHEKIVSAATTALSKLTPLYPDGFVQLLERFLSSIAVISKTITPSKSQADSIRDAGAYLYSIGCSAAGYSPFRNALLVITALLQAFDRLEPISPYYWSPFIEIIRLAMSQTFDAFVNIKGASLSDKTTLADWIQDLEASVNGLANIDKDDVGDLTRMSESLSKLNNEEESHYKKFLIFSLMVVSSLYKHTLRSSLPIGLKDHIQTAPEAQKGPFLYQLGQLAATAIRFVGPNDQINMKFAEQAFVLFMQTDSSMESLLRDVAVVGDEQSKEKWALCKDTYQTAPLVLGILQGLWPTAMNSLYSHGVLLDLCERLTALEPKDELSAYRPVLNNILAILANKFTPSSTSDTLEPARRRLLHPQGDSFMGVIEGTTTQNAGATIIPRPDPQALRAIFSSIVSFLAGDVANYKPRHDENWLLRWVIEVGAVRNIIGPQLAQGVELLVSPNHALQKQYHANVKRLRGQWIYQQTVVPYIDQCFPRQATAQQGAIDDSTATNRSVAIICILKHLDYTVWRSESNKILLVVIRSLQKFGTGKDINTVMDILLKIVNSEADLVKDHLNTLITHVLAVYGVARNAHESLNSPESRGTECKMTRREAAVCRKYCLVFLEKLPKTFESVRHNLIPQRRAVLRQLSRACGDPVREVRSVAIHGRAQWEALS</sequence>
<dbReference type="PANTHER" id="PTHR12891:SF0">
    <property type="entry name" value="MMS19 NUCLEOTIDE EXCISION REPAIR PROTEIN HOMOLOG"/>
    <property type="match status" value="1"/>
</dbReference>
<gene>
    <name evidence="8" type="ORF">BKA67DRAFT_686719</name>
</gene>
<dbReference type="RefSeq" id="XP_045964425.1">
    <property type="nucleotide sequence ID" value="XM_046109029.1"/>
</dbReference>
<dbReference type="Gene3D" id="1.25.10.10">
    <property type="entry name" value="Leucine-rich Repeat Variant"/>
    <property type="match status" value="1"/>
</dbReference>
<dbReference type="Pfam" id="PF14500">
    <property type="entry name" value="MMS19_N"/>
    <property type="match status" value="1"/>
</dbReference>
<dbReference type="InterPro" id="IPR016024">
    <property type="entry name" value="ARM-type_fold"/>
</dbReference>
<dbReference type="EMBL" id="JAGPXC010000001">
    <property type="protein sequence ID" value="KAH6660294.1"/>
    <property type="molecule type" value="Genomic_DNA"/>
</dbReference>
<dbReference type="GO" id="GO:0005634">
    <property type="term" value="C:nucleus"/>
    <property type="evidence" value="ECO:0007669"/>
    <property type="project" value="UniProtKB-SubCell"/>
</dbReference>
<name>A0A9P8UVZ9_9PEZI</name>
<proteinExistence type="inferred from homology"/>
<keyword evidence="9" id="KW-1185">Reference proteome</keyword>
<dbReference type="Pfam" id="PF12460">
    <property type="entry name" value="MMS19_C"/>
    <property type="match status" value="1"/>
</dbReference>
<dbReference type="InterPro" id="IPR039920">
    <property type="entry name" value="MMS19"/>
</dbReference>
<evidence type="ECO:0000256" key="2">
    <source>
        <dbReference type="ARBA" id="ARBA00009340"/>
    </source>
</evidence>
<dbReference type="Proteomes" id="UP000758603">
    <property type="component" value="Unassembled WGS sequence"/>
</dbReference>
<dbReference type="GeneID" id="70137920"/>
<feature type="domain" description="MMS19 N-terminal" evidence="7">
    <location>
        <begin position="70"/>
        <end position="332"/>
    </location>
</feature>
<keyword evidence="5" id="KW-0234">DNA repair</keyword>
<dbReference type="GO" id="GO:0006281">
    <property type="term" value="P:DNA repair"/>
    <property type="evidence" value="ECO:0007669"/>
    <property type="project" value="UniProtKB-UniRule"/>
</dbReference>
<dbReference type="GO" id="GO:0051604">
    <property type="term" value="P:protein maturation"/>
    <property type="evidence" value="ECO:0007669"/>
    <property type="project" value="UniProtKB-UniRule"/>
</dbReference>
<reference evidence="8" key="1">
    <citation type="journal article" date="2021" name="Nat. Commun.">
        <title>Genetic determinants of endophytism in the Arabidopsis root mycobiome.</title>
        <authorList>
            <person name="Mesny F."/>
            <person name="Miyauchi S."/>
            <person name="Thiergart T."/>
            <person name="Pickel B."/>
            <person name="Atanasova L."/>
            <person name="Karlsson M."/>
            <person name="Huettel B."/>
            <person name="Barry K.W."/>
            <person name="Haridas S."/>
            <person name="Chen C."/>
            <person name="Bauer D."/>
            <person name="Andreopoulos W."/>
            <person name="Pangilinan J."/>
            <person name="LaButti K."/>
            <person name="Riley R."/>
            <person name="Lipzen A."/>
            <person name="Clum A."/>
            <person name="Drula E."/>
            <person name="Henrissat B."/>
            <person name="Kohler A."/>
            <person name="Grigoriev I.V."/>
            <person name="Martin F.M."/>
            <person name="Hacquard S."/>
        </authorList>
    </citation>
    <scope>NUCLEOTIDE SEQUENCE</scope>
    <source>
        <strain evidence="8">MPI-SDFR-AT-0073</strain>
    </source>
</reference>
<evidence type="ECO:0000259" key="7">
    <source>
        <dbReference type="Pfam" id="PF14500"/>
    </source>
</evidence>
<dbReference type="InterPro" id="IPR029240">
    <property type="entry name" value="MMS19_N"/>
</dbReference>
<dbReference type="GO" id="GO:0097361">
    <property type="term" value="C:cytosolic [4Fe-4S] assembly targeting complex"/>
    <property type="evidence" value="ECO:0007669"/>
    <property type="project" value="UniProtKB-UniRule"/>
</dbReference>
<comment type="function">
    <text evidence="5">Key component of the cytosolic iron-sulfur protein assembly (CIA) complex, a multiprotein complex that mediates the incorporation of iron-sulfur cluster into apoproteins specifically involved in DNA metabolism and genomic integrity. In the CIA complex, MMS19 acts as an adapter between early-acting CIA components and a subset of cellular target iron-sulfur proteins.</text>
</comment>
<evidence type="ECO:0000256" key="4">
    <source>
        <dbReference type="ARBA" id="ARBA00023242"/>
    </source>
</evidence>
<dbReference type="PANTHER" id="PTHR12891">
    <property type="entry name" value="DNA REPAIR/TRANSCRIPTION PROTEIN MET18/MMS19"/>
    <property type="match status" value="1"/>
</dbReference>
<evidence type="ECO:0000313" key="9">
    <source>
        <dbReference type="Proteomes" id="UP000758603"/>
    </source>
</evidence>
<protein>
    <recommendedName>
        <fullName evidence="5">MMS19 nucleotide excision repair protein</fullName>
    </recommendedName>
</protein>